<evidence type="ECO:0000256" key="2">
    <source>
        <dbReference type="ARBA" id="ARBA00023015"/>
    </source>
</evidence>
<keyword evidence="4" id="KW-0804">Transcription</keyword>
<dbReference type="GO" id="GO:0043565">
    <property type="term" value="F:sequence-specific DNA binding"/>
    <property type="evidence" value="ECO:0007669"/>
    <property type="project" value="TreeGrafter"/>
</dbReference>
<sequence>MNPSSKEIESSATRHDSIKIPKSTTTPSSSSTTPRLGLKDPRIVRVLGGKDRHSKVRTIRGLRDRRIRLSIPTAIQLYDLQDRLGLNQPSKVVDWLLNAAKDGIDELPPLPIPPEHFALTTHHQPIHDPHEIVGSSKGINARENENNEGILLHDPQLTFMPSYGSFYPLEPSNFSSFSQSAAGGDHHHIQNLNALPLPSTLSLSSGGGGGGSQILETQPYFSNSGENEYSRLLINHQVMNPSIAHHPQGVYYSLGQFMRVPFHFSVPPRINLQSSSSPGNDVGGHDHHQPNKGQEFHSK</sequence>
<dbReference type="OrthoDB" id="1889307at2759"/>
<dbReference type="GO" id="GO:0005634">
    <property type="term" value="C:nucleus"/>
    <property type="evidence" value="ECO:0007669"/>
    <property type="project" value="UniProtKB-SubCell"/>
</dbReference>
<keyword evidence="3" id="KW-0238">DNA-binding</keyword>
<evidence type="ECO:0000256" key="6">
    <source>
        <dbReference type="SAM" id="MobiDB-lite"/>
    </source>
</evidence>
<feature type="compositionally biased region" description="Basic and acidic residues" evidence="6">
    <location>
        <begin position="283"/>
        <end position="299"/>
    </location>
</feature>
<evidence type="ECO:0000256" key="3">
    <source>
        <dbReference type="ARBA" id="ARBA00023125"/>
    </source>
</evidence>
<dbReference type="GO" id="GO:0003700">
    <property type="term" value="F:DNA-binding transcription factor activity"/>
    <property type="evidence" value="ECO:0007669"/>
    <property type="project" value="InterPro"/>
</dbReference>
<dbReference type="PROSITE" id="PS51369">
    <property type="entry name" value="TCP"/>
    <property type="match status" value="1"/>
</dbReference>
<feature type="region of interest" description="Disordered" evidence="6">
    <location>
        <begin position="1"/>
        <end position="38"/>
    </location>
</feature>
<organism evidence="8 9">
    <name type="scientific">Tripterygium wilfordii</name>
    <name type="common">Thunder God vine</name>
    <dbReference type="NCBI Taxonomy" id="458696"/>
    <lineage>
        <taxon>Eukaryota</taxon>
        <taxon>Viridiplantae</taxon>
        <taxon>Streptophyta</taxon>
        <taxon>Embryophyta</taxon>
        <taxon>Tracheophyta</taxon>
        <taxon>Spermatophyta</taxon>
        <taxon>Magnoliopsida</taxon>
        <taxon>eudicotyledons</taxon>
        <taxon>Gunneridae</taxon>
        <taxon>Pentapetalae</taxon>
        <taxon>rosids</taxon>
        <taxon>fabids</taxon>
        <taxon>Celastrales</taxon>
        <taxon>Celastraceae</taxon>
        <taxon>Tripterygium</taxon>
    </lineage>
</organism>
<dbReference type="Proteomes" id="UP000593562">
    <property type="component" value="Unassembled WGS sequence"/>
</dbReference>
<feature type="compositionally biased region" description="Basic and acidic residues" evidence="6">
    <location>
        <begin position="1"/>
        <end position="19"/>
    </location>
</feature>
<feature type="compositionally biased region" description="Low complexity" evidence="6">
    <location>
        <begin position="20"/>
        <end position="34"/>
    </location>
</feature>
<dbReference type="PANTHER" id="PTHR31072:SF147">
    <property type="entry name" value="TRANSCRIPTION FACTOR TCP13"/>
    <property type="match status" value="1"/>
</dbReference>
<accession>A0A7J7BTU0</accession>
<name>A0A7J7BTU0_TRIWF</name>
<evidence type="ECO:0000313" key="9">
    <source>
        <dbReference type="Proteomes" id="UP000593562"/>
    </source>
</evidence>
<dbReference type="FunCoup" id="A0A7J7BTU0">
    <property type="interactions" value="36"/>
</dbReference>
<dbReference type="EMBL" id="JAAARO010000023">
    <property type="protein sequence ID" value="KAF5725412.1"/>
    <property type="molecule type" value="Genomic_DNA"/>
</dbReference>
<dbReference type="InterPro" id="IPR017887">
    <property type="entry name" value="TF_TCP_subgr"/>
</dbReference>
<evidence type="ECO:0000256" key="4">
    <source>
        <dbReference type="ARBA" id="ARBA00023163"/>
    </source>
</evidence>
<keyword evidence="2" id="KW-0805">Transcription regulation</keyword>
<dbReference type="Pfam" id="PF03634">
    <property type="entry name" value="TCP"/>
    <property type="match status" value="1"/>
</dbReference>
<evidence type="ECO:0000259" key="7">
    <source>
        <dbReference type="PROSITE" id="PS51369"/>
    </source>
</evidence>
<dbReference type="InParanoid" id="A0A7J7BTU0"/>
<reference evidence="8 9" key="1">
    <citation type="journal article" date="2020" name="Nat. Commun.">
        <title>Genome of Tripterygium wilfordii and identification of cytochrome P450 involved in triptolide biosynthesis.</title>
        <authorList>
            <person name="Tu L."/>
            <person name="Su P."/>
            <person name="Zhang Z."/>
            <person name="Gao L."/>
            <person name="Wang J."/>
            <person name="Hu T."/>
            <person name="Zhou J."/>
            <person name="Zhang Y."/>
            <person name="Zhao Y."/>
            <person name="Liu Y."/>
            <person name="Song Y."/>
            <person name="Tong Y."/>
            <person name="Lu Y."/>
            <person name="Yang J."/>
            <person name="Xu C."/>
            <person name="Jia M."/>
            <person name="Peters R.J."/>
            <person name="Huang L."/>
            <person name="Gao W."/>
        </authorList>
    </citation>
    <scope>NUCLEOTIDE SEQUENCE [LARGE SCALE GENOMIC DNA]</scope>
    <source>
        <strain evidence="9">cv. XIE 37</strain>
        <tissue evidence="8">Leaf</tissue>
    </source>
</reference>
<dbReference type="PANTHER" id="PTHR31072">
    <property type="entry name" value="TRANSCRIPTION FACTOR TCP4-RELATED"/>
    <property type="match status" value="1"/>
</dbReference>
<comment type="caution">
    <text evidence="8">The sequence shown here is derived from an EMBL/GenBank/DDBJ whole genome shotgun (WGS) entry which is preliminary data.</text>
</comment>
<feature type="region of interest" description="Disordered" evidence="6">
    <location>
        <begin position="271"/>
        <end position="299"/>
    </location>
</feature>
<keyword evidence="5" id="KW-0539">Nucleus</keyword>
<evidence type="ECO:0000256" key="1">
    <source>
        <dbReference type="ARBA" id="ARBA00004123"/>
    </source>
</evidence>
<dbReference type="AlphaFoldDB" id="A0A7J7BTU0"/>
<dbReference type="InterPro" id="IPR005333">
    <property type="entry name" value="Transcription_factor_TCP"/>
</dbReference>
<feature type="domain" description="TCP" evidence="7">
    <location>
        <begin position="49"/>
        <end position="107"/>
    </location>
</feature>
<keyword evidence="9" id="KW-1185">Reference proteome</keyword>
<protein>
    <submittedName>
        <fullName evidence="8">Plastid transcription factor 1 putative isoform 1</fullName>
    </submittedName>
</protein>
<proteinExistence type="predicted"/>
<gene>
    <name evidence="8" type="ORF">HS088_TW23G00134</name>
</gene>
<comment type="subcellular location">
    <subcellularLocation>
        <location evidence="1">Nucleus</location>
    </subcellularLocation>
</comment>
<evidence type="ECO:0000256" key="5">
    <source>
        <dbReference type="ARBA" id="ARBA00023242"/>
    </source>
</evidence>
<evidence type="ECO:0000313" key="8">
    <source>
        <dbReference type="EMBL" id="KAF5725412.1"/>
    </source>
</evidence>